<dbReference type="InterPro" id="IPR020843">
    <property type="entry name" value="ER"/>
</dbReference>
<protein>
    <submittedName>
        <fullName evidence="9">Zinc-binding dehydrogenase</fullName>
    </submittedName>
</protein>
<keyword evidence="7" id="KW-1133">Transmembrane helix</keyword>
<evidence type="ECO:0000313" key="9">
    <source>
        <dbReference type="EMBL" id="MFC4911858.1"/>
    </source>
</evidence>
<evidence type="ECO:0000313" key="10">
    <source>
        <dbReference type="Proteomes" id="UP001595872"/>
    </source>
</evidence>
<evidence type="ECO:0000256" key="3">
    <source>
        <dbReference type="ARBA" id="ARBA00022833"/>
    </source>
</evidence>
<dbReference type="InterPro" id="IPR011032">
    <property type="entry name" value="GroES-like_sf"/>
</dbReference>
<keyword evidence="4" id="KW-0560">Oxidoreductase</keyword>
<dbReference type="SUPFAM" id="SSF50129">
    <property type="entry name" value="GroES-like"/>
    <property type="match status" value="1"/>
</dbReference>
<evidence type="ECO:0000256" key="6">
    <source>
        <dbReference type="RuleBase" id="RU361277"/>
    </source>
</evidence>
<dbReference type="PANTHER" id="PTHR43880:SF12">
    <property type="entry name" value="ALCOHOL DEHYDROGENASE CLASS-3"/>
    <property type="match status" value="1"/>
</dbReference>
<dbReference type="InterPro" id="IPR036291">
    <property type="entry name" value="NAD(P)-bd_dom_sf"/>
</dbReference>
<keyword evidence="3 6" id="KW-0862">Zinc</keyword>
<evidence type="ECO:0000256" key="5">
    <source>
        <dbReference type="ARBA" id="ARBA00023027"/>
    </source>
</evidence>
<gene>
    <name evidence="9" type="ORF">ACFPCY_31445</name>
</gene>
<feature type="domain" description="Enoyl reductase (ER)" evidence="8">
    <location>
        <begin position="19"/>
        <end position="373"/>
    </location>
</feature>
<evidence type="ECO:0000256" key="7">
    <source>
        <dbReference type="SAM" id="Phobius"/>
    </source>
</evidence>
<dbReference type="Gene3D" id="3.90.180.10">
    <property type="entry name" value="Medium-chain alcohol dehydrogenases, catalytic domain"/>
    <property type="match status" value="1"/>
</dbReference>
<sequence length="374" mass="37836">MRTKAAVLREVSRPRPYSGSAPLGIEEIEVGEPRGGEVLVRIAAAGLCHSDLSVVNGDRVRPLPMALGHEAVGVVERVGPGVRGLTEGQHVCLVFVPSCGRCKRCDEGRPALCASAAAANGSGGLLHGPSLLRDASGGLVHHHLGVSAFAQHAVVAEESAVPIPDDVPFEVAALFGCAVLTGAGAVVNTAAVRPGQSAAVYGLGGVGLSAVLGAVAAGAFPIIAVDPVPAKRELALKLGAHHAYAPDEAEAAVRDLTGGGADVAVEAVGSARVMADALRAVDRGGRVVSVGLPAPDRTLDAVQALAFAGEGKSLLGSYMGDAVPRRDIPRFIDLWRAGRMPVDLLHSGSLPLADINGALEALAAGDAVRQIVLP</sequence>
<comment type="similarity">
    <text evidence="1 6">Belongs to the zinc-containing alcohol dehydrogenase family.</text>
</comment>
<dbReference type="InterPro" id="IPR002328">
    <property type="entry name" value="ADH_Zn_CS"/>
</dbReference>
<dbReference type="InterPro" id="IPR013149">
    <property type="entry name" value="ADH-like_C"/>
</dbReference>
<name>A0ABV9U8K7_9ACTN</name>
<dbReference type="SMART" id="SM00829">
    <property type="entry name" value="PKS_ER"/>
    <property type="match status" value="1"/>
</dbReference>
<evidence type="ECO:0000256" key="2">
    <source>
        <dbReference type="ARBA" id="ARBA00022723"/>
    </source>
</evidence>
<comment type="cofactor">
    <cofactor evidence="6">
        <name>Zn(2+)</name>
        <dbReference type="ChEBI" id="CHEBI:29105"/>
    </cofactor>
</comment>
<keyword evidence="2 6" id="KW-0479">Metal-binding</keyword>
<keyword evidence="10" id="KW-1185">Reference proteome</keyword>
<organism evidence="9 10">
    <name type="scientific">Actinomadura gamaensis</name>
    <dbReference type="NCBI Taxonomy" id="1763541"/>
    <lineage>
        <taxon>Bacteria</taxon>
        <taxon>Bacillati</taxon>
        <taxon>Actinomycetota</taxon>
        <taxon>Actinomycetes</taxon>
        <taxon>Streptosporangiales</taxon>
        <taxon>Thermomonosporaceae</taxon>
        <taxon>Actinomadura</taxon>
    </lineage>
</organism>
<keyword evidence="5" id="KW-0520">NAD</keyword>
<dbReference type="EMBL" id="JBHSIT010000010">
    <property type="protein sequence ID" value="MFC4911858.1"/>
    <property type="molecule type" value="Genomic_DNA"/>
</dbReference>
<dbReference type="PANTHER" id="PTHR43880">
    <property type="entry name" value="ALCOHOL DEHYDROGENASE"/>
    <property type="match status" value="1"/>
</dbReference>
<dbReference type="SUPFAM" id="SSF51735">
    <property type="entry name" value="NAD(P)-binding Rossmann-fold domains"/>
    <property type="match status" value="1"/>
</dbReference>
<dbReference type="Proteomes" id="UP001595872">
    <property type="component" value="Unassembled WGS sequence"/>
</dbReference>
<feature type="transmembrane region" description="Helical" evidence="7">
    <location>
        <begin position="198"/>
        <end position="225"/>
    </location>
</feature>
<reference evidence="10" key="1">
    <citation type="journal article" date="2019" name="Int. J. Syst. Evol. Microbiol.">
        <title>The Global Catalogue of Microorganisms (GCM) 10K type strain sequencing project: providing services to taxonomists for standard genome sequencing and annotation.</title>
        <authorList>
            <consortium name="The Broad Institute Genomics Platform"/>
            <consortium name="The Broad Institute Genome Sequencing Center for Infectious Disease"/>
            <person name="Wu L."/>
            <person name="Ma J."/>
        </authorList>
    </citation>
    <scope>NUCLEOTIDE SEQUENCE [LARGE SCALE GENOMIC DNA]</scope>
    <source>
        <strain evidence="10">KLKA75</strain>
    </source>
</reference>
<keyword evidence="7" id="KW-0812">Transmembrane</keyword>
<dbReference type="Pfam" id="PF08240">
    <property type="entry name" value="ADH_N"/>
    <property type="match status" value="1"/>
</dbReference>
<evidence type="ECO:0000256" key="1">
    <source>
        <dbReference type="ARBA" id="ARBA00008072"/>
    </source>
</evidence>
<accession>A0ABV9U8K7</accession>
<evidence type="ECO:0000256" key="4">
    <source>
        <dbReference type="ARBA" id="ARBA00023002"/>
    </source>
</evidence>
<comment type="caution">
    <text evidence="9">The sequence shown here is derived from an EMBL/GenBank/DDBJ whole genome shotgun (WGS) entry which is preliminary data.</text>
</comment>
<dbReference type="InterPro" id="IPR013154">
    <property type="entry name" value="ADH-like_N"/>
</dbReference>
<proteinExistence type="inferred from homology"/>
<dbReference type="Gene3D" id="3.40.50.720">
    <property type="entry name" value="NAD(P)-binding Rossmann-like Domain"/>
    <property type="match status" value="1"/>
</dbReference>
<dbReference type="Pfam" id="PF00107">
    <property type="entry name" value="ADH_zinc_N"/>
    <property type="match status" value="1"/>
</dbReference>
<evidence type="ECO:0000259" key="8">
    <source>
        <dbReference type="SMART" id="SM00829"/>
    </source>
</evidence>
<dbReference type="RefSeq" id="WP_378261185.1">
    <property type="nucleotide sequence ID" value="NZ_JBHSIT010000010.1"/>
</dbReference>
<dbReference type="PROSITE" id="PS00059">
    <property type="entry name" value="ADH_ZINC"/>
    <property type="match status" value="1"/>
</dbReference>
<keyword evidence="7" id="KW-0472">Membrane</keyword>